<dbReference type="PANTHER" id="PTHR33406:SF13">
    <property type="entry name" value="MEMBRANE PROTEIN YDFJ"/>
    <property type="match status" value="1"/>
</dbReference>
<evidence type="ECO:0000256" key="4">
    <source>
        <dbReference type="ARBA" id="ARBA00022989"/>
    </source>
</evidence>
<keyword evidence="4 6" id="KW-1133">Transmembrane helix</keyword>
<name>A0A3R7XQI3_9EURY</name>
<gene>
    <name evidence="8" type="ORF">D5R95_08305</name>
</gene>
<feature type="transmembrane region" description="Helical" evidence="6">
    <location>
        <begin position="308"/>
        <end position="331"/>
    </location>
</feature>
<feature type="transmembrane region" description="Helical" evidence="6">
    <location>
        <begin position="659"/>
        <end position="677"/>
    </location>
</feature>
<keyword evidence="3 6" id="KW-0812">Transmembrane</keyword>
<evidence type="ECO:0000256" key="5">
    <source>
        <dbReference type="ARBA" id="ARBA00023136"/>
    </source>
</evidence>
<feature type="transmembrane region" description="Helical" evidence="6">
    <location>
        <begin position="632"/>
        <end position="653"/>
    </location>
</feature>
<feature type="transmembrane region" description="Helical" evidence="6">
    <location>
        <begin position="17"/>
        <end position="34"/>
    </location>
</feature>
<evidence type="ECO:0000256" key="3">
    <source>
        <dbReference type="ARBA" id="ARBA00022692"/>
    </source>
</evidence>
<keyword evidence="2" id="KW-1003">Cell membrane</keyword>
<dbReference type="InterPro" id="IPR004869">
    <property type="entry name" value="MMPL_dom"/>
</dbReference>
<feature type="domain" description="SSD" evidence="7">
    <location>
        <begin position="631"/>
        <end position="757"/>
    </location>
</feature>
<feature type="transmembrane region" description="Helical" evidence="6">
    <location>
        <begin position="337"/>
        <end position="360"/>
    </location>
</feature>
<dbReference type="PANTHER" id="PTHR33406">
    <property type="entry name" value="MEMBRANE PROTEIN MJ1562-RELATED"/>
    <property type="match status" value="1"/>
</dbReference>
<dbReference type="Proteomes" id="UP000284763">
    <property type="component" value="Unassembled WGS sequence"/>
</dbReference>
<evidence type="ECO:0000256" key="1">
    <source>
        <dbReference type="ARBA" id="ARBA00004651"/>
    </source>
</evidence>
<sequence>MKNIFEKLGIFIEDNKLLICIIAVFFIIIAIHGAQNIEMETGTETFADKNSRLYQDFEHLYLNIFSKPTIPVMVEGGDEISPGILNAIDRYQTLVENIPGVEGTDSVASVVKEIHFEEHGRYDIPSDREVIKSYLEKNNAGETTVPQKDVNIVYITLDRNLDDAELREINEKIMDSISLAQFPPGYTVTVTGFTTFNIAVEDLMNETTAILLVVSGIFMIIALYAVFRHVRWRILPLPLVFLGIIYTFGLMGYTEIPLTTASMAAFPILIGLGIDYAIQFHSRIEEEFSRSDNEAVAVIETIKHTGPAVLIALIITSLGFASLLTSTVPMIQDFAKLLLIGITVCFLTSLFVGVSIIYGLHRIRRRRHEFAKKYNLKFLIRNSENKSNDGEKAENENLVKLLRGTSKITSKHPILIISVAGILCIGGLYADFLVPLEADMRTFVPQDMPELAELNRLDTYIGVEDSINLIVMSDNNANPELLKWIDDFESHMVDRRSHIHSSSSIVDIVKAENDGKIPESSSEIKEIYSQLSDSQKEMYVYEETLLHVNLNIGDAFGTIGIEGMEDVVEMVEYDLMWIPPPPGVHITATGDPVIFTEVIFALTSGRTLMTLFGLLLVFFGLLVIYRDIVKAVAPVITMLAVIGWNGGVMYYTGIEYTPMTATLGALILGIGSEYAILMMERYYEEKEKGLAHVEAMNEAITKIGKAIATSGFTTMFGFSALLASPFPMNQNFGLVTVIDVGLALMATFVVFPAVILLLDQWRDKRSERKKINLNNCV</sequence>
<dbReference type="SUPFAM" id="SSF82866">
    <property type="entry name" value="Multidrug efflux transporter AcrB transmembrane domain"/>
    <property type="match status" value="2"/>
</dbReference>
<evidence type="ECO:0000259" key="7">
    <source>
        <dbReference type="PROSITE" id="PS50156"/>
    </source>
</evidence>
<comment type="caution">
    <text evidence="8">The sequence shown here is derived from an EMBL/GenBank/DDBJ whole genome shotgun (WGS) entry which is preliminary data.</text>
</comment>
<dbReference type="InterPro" id="IPR000731">
    <property type="entry name" value="SSD"/>
</dbReference>
<organism evidence="8 9">
    <name type="scientific">Methanosalsum natronophilum</name>
    <dbReference type="NCBI Taxonomy" id="768733"/>
    <lineage>
        <taxon>Archaea</taxon>
        <taxon>Methanobacteriati</taxon>
        <taxon>Methanobacteriota</taxon>
        <taxon>Stenosarchaea group</taxon>
        <taxon>Methanomicrobia</taxon>
        <taxon>Methanosarcinales</taxon>
        <taxon>Methanosarcinaceae</taxon>
        <taxon>Methanosalsum</taxon>
    </lineage>
</organism>
<feature type="domain" description="SSD" evidence="7">
    <location>
        <begin position="242"/>
        <end position="359"/>
    </location>
</feature>
<protein>
    <submittedName>
        <fullName evidence="8">RND family transporter</fullName>
    </submittedName>
</protein>
<feature type="transmembrane region" description="Helical" evidence="6">
    <location>
        <begin position="234"/>
        <end position="253"/>
    </location>
</feature>
<dbReference type="PROSITE" id="PS50156">
    <property type="entry name" value="SSD"/>
    <property type="match status" value="2"/>
</dbReference>
<dbReference type="Pfam" id="PF03176">
    <property type="entry name" value="MMPL"/>
    <property type="match status" value="2"/>
</dbReference>
<evidence type="ECO:0000256" key="2">
    <source>
        <dbReference type="ARBA" id="ARBA00022475"/>
    </source>
</evidence>
<feature type="transmembrane region" description="Helical" evidence="6">
    <location>
        <begin position="607"/>
        <end position="625"/>
    </location>
</feature>
<reference evidence="8 9" key="1">
    <citation type="submission" date="2018-08" db="EMBL/GenBank/DDBJ databases">
        <title>The metabolism and importance of syntrophic acetate oxidation coupled to methane or sulfide production in haloalkaline environments.</title>
        <authorList>
            <person name="Timmers P.H.A."/>
            <person name="Vavourakis C.D."/>
            <person name="Sorokin D.Y."/>
            <person name="Sinninghe Damste J.S."/>
            <person name="Muyzer G."/>
            <person name="Stams A.J.M."/>
            <person name="Plugge C.M."/>
        </authorList>
    </citation>
    <scope>NUCLEOTIDE SEQUENCE [LARGE SCALE GENOMIC DNA]</scope>
    <source>
        <strain evidence="8">MSAO_Arc3</strain>
    </source>
</reference>
<feature type="transmembrane region" description="Helical" evidence="6">
    <location>
        <begin position="732"/>
        <end position="758"/>
    </location>
</feature>
<comment type="subcellular location">
    <subcellularLocation>
        <location evidence="1">Cell membrane</location>
        <topology evidence="1">Multi-pass membrane protein</topology>
    </subcellularLocation>
</comment>
<evidence type="ECO:0000313" key="9">
    <source>
        <dbReference type="Proteomes" id="UP000284763"/>
    </source>
</evidence>
<dbReference type="NCBIfam" id="TIGR00921">
    <property type="entry name" value="2A067"/>
    <property type="match status" value="1"/>
</dbReference>
<evidence type="ECO:0000256" key="6">
    <source>
        <dbReference type="SAM" id="Phobius"/>
    </source>
</evidence>
<dbReference type="AlphaFoldDB" id="A0A3R7XQI3"/>
<evidence type="ECO:0000313" key="8">
    <source>
        <dbReference type="EMBL" id="RQD81109.1"/>
    </source>
</evidence>
<feature type="transmembrane region" description="Helical" evidence="6">
    <location>
        <begin position="413"/>
        <end position="430"/>
    </location>
</feature>
<feature type="transmembrane region" description="Helical" evidence="6">
    <location>
        <begin position="706"/>
        <end position="726"/>
    </location>
</feature>
<feature type="transmembrane region" description="Helical" evidence="6">
    <location>
        <begin position="259"/>
        <end position="278"/>
    </location>
</feature>
<proteinExistence type="predicted"/>
<dbReference type="Gene3D" id="1.20.1640.10">
    <property type="entry name" value="Multidrug efflux transporter AcrB transmembrane domain"/>
    <property type="match status" value="2"/>
</dbReference>
<keyword evidence="5 6" id="KW-0472">Membrane</keyword>
<feature type="transmembrane region" description="Helical" evidence="6">
    <location>
        <begin position="209"/>
        <end position="227"/>
    </location>
</feature>
<dbReference type="GO" id="GO:0005886">
    <property type="term" value="C:plasma membrane"/>
    <property type="evidence" value="ECO:0007669"/>
    <property type="project" value="UniProtKB-SubCell"/>
</dbReference>
<dbReference type="EMBL" id="QZAB01000527">
    <property type="protein sequence ID" value="RQD81109.1"/>
    <property type="molecule type" value="Genomic_DNA"/>
</dbReference>
<accession>A0A3R7XQI3</accession>
<dbReference type="InterPro" id="IPR050545">
    <property type="entry name" value="Mycobact_MmpL"/>
</dbReference>